<sequence>MGTTEAPATAGKKTPPALFLVRARSRASRVADLGDAAAAAAWPGPPDTPPRRSPVTVPFLWEEAPGKPKAPPSGDTSPASAVPEDVVGAANTTPAAGARDHDDSGGGGAKEVPRPMPLKLPPRLQQVPSAKQRDSSLSPKTVLHGPYYGCAGGGKRPPRRTASGFAAFRRTPSFNVGLFSRSKATAAATGSNKNKGGGGHQRHLSAAAPDIPWCSPAASSASSSSSSSLSTTTSCFGDDHGHGHAGHRRTGDVREDGSSEEDECANKGSVRIRRLRRNRSLPSITTSHLWVCPRLCSSLALALLSLLCLACSAFLTSRNQRWDCRPLWPCSGGSTSRQGQVQVGPDRRLLALHPT</sequence>
<gene>
    <name evidence="2" type="ORF">BAE44_0014950</name>
</gene>
<dbReference type="Proteomes" id="UP000095767">
    <property type="component" value="Unassembled WGS sequence"/>
</dbReference>
<protein>
    <submittedName>
        <fullName evidence="2">Uncharacterized protein</fullName>
    </submittedName>
</protein>
<name>A0A1E5VFZ0_9POAL</name>
<comment type="caution">
    <text evidence="2">The sequence shown here is derived from an EMBL/GenBank/DDBJ whole genome shotgun (WGS) entry which is preliminary data.</text>
</comment>
<evidence type="ECO:0000313" key="2">
    <source>
        <dbReference type="EMBL" id="OEL24032.1"/>
    </source>
</evidence>
<dbReference type="Pfam" id="PF05097">
    <property type="entry name" value="DUF688"/>
    <property type="match status" value="1"/>
</dbReference>
<evidence type="ECO:0000313" key="3">
    <source>
        <dbReference type="Proteomes" id="UP000095767"/>
    </source>
</evidence>
<dbReference type="EMBL" id="LWDX02040930">
    <property type="protein sequence ID" value="OEL24032.1"/>
    <property type="molecule type" value="Genomic_DNA"/>
</dbReference>
<keyword evidence="3" id="KW-1185">Reference proteome</keyword>
<feature type="compositionally biased region" description="Pro residues" evidence="1">
    <location>
        <begin position="43"/>
        <end position="52"/>
    </location>
</feature>
<dbReference type="InterPro" id="IPR007789">
    <property type="entry name" value="DUF688"/>
</dbReference>
<proteinExistence type="predicted"/>
<dbReference type="AlphaFoldDB" id="A0A1E5VFZ0"/>
<dbReference type="OrthoDB" id="1934555at2759"/>
<dbReference type="PANTHER" id="PTHR34371">
    <property type="entry name" value="OS01G0551000 PROTEIN"/>
    <property type="match status" value="1"/>
</dbReference>
<evidence type="ECO:0000256" key="1">
    <source>
        <dbReference type="SAM" id="MobiDB-lite"/>
    </source>
</evidence>
<organism evidence="2 3">
    <name type="scientific">Dichanthelium oligosanthes</name>
    <dbReference type="NCBI Taxonomy" id="888268"/>
    <lineage>
        <taxon>Eukaryota</taxon>
        <taxon>Viridiplantae</taxon>
        <taxon>Streptophyta</taxon>
        <taxon>Embryophyta</taxon>
        <taxon>Tracheophyta</taxon>
        <taxon>Spermatophyta</taxon>
        <taxon>Magnoliopsida</taxon>
        <taxon>Liliopsida</taxon>
        <taxon>Poales</taxon>
        <taxon>Poaceae</taxon>
        <taxon>PACMAD clade</taxon>
        <taxon>Panicoideae</taxon>
        <taxon>Panicodae</taxon>
        <taxon>Paniceae</taxon>
        <taxon>Dichantheliinae</taxon>
        <taxon>Dichanthelium</taxon>
    </lineage>
</organism>
<reference evidence="2 3" key="1">
    <citation type="submission" date="2016-09" db="EMBL/GenBank/DDBJ databases">
        <title>The draft genome of Dichanthelium oligosanthes: A C3 panicoid grass species.</title>
        <authorList>
            <person name="Studer A.J."/>
            <person name="Schnable J.C."/>
            <person name="Brutnell T.P."/>
        </authorList>
    </citation>
    <scope>NUCLEOTIDE SEQUENCE [LARGE SCALE GENOMIC DNA]</scope>
    <source>
        <strain evidence="3">cv. Kellogg 1175</strain>
        <tissue evidence="2">Leaf</tissue>
    </source>
</reference>
<feature type="region of interest" description="Disordered" evidence="1">
    <location>
        <begin position="36"/>
        <end position="166"/>
    </location>
</feature>
<feature type="region of interest" description="Disordered" evidence="1">
    <location>
        <begin position="238"/>
        <end position="268"/>
    </location>
</feature>
<dbReference type="PANTHER" id="PTHR34371:SF6">
    <property type="entry name" value="MEMBRANE-ASSOCIATED KINASE REGULATOR 6"/>
    <property type="match status" value="1"/>
</dbReference>
<accession>A0A1E5VFZ0</accession>